<dbReference type="InterPro" id="IPR001471">
    <property type="entry name" value="AP2/ERF_dom"/>
</dbReference>
<dbReference type="RefSeq" id="WP_082592196.1">
    <property type="nucleotide sequence ID" value="NZ_LDJG01000036.1"/>
</dbReference>
<dbReference type="InterPro" id="IPR003615">
    <property type="entry name" value="HNH_nuc"/>
</dbReference>
<gene>
    <name evidence="6" type="ORF">ABB22_16920</name>
</gene>
<name>A0ABR5NFP9_9GAMM</name>
<evidence type="ECO:0000313" key="6">
    <source>
        <dbReference type="EMBL" id="KRG54097.1"/>
    </source>
</evidence>
<evidence type="ECO:0000256" key="1">
    <source>
        <dbReference type="ARBA" id="ARBA00023015"/>
    </source>
</evidence>
<evidence type="ECO:0000259" key="5">
    <source>
        <dbReference type="PROSITE" id="PS51032"/>
    </source>
</evidence>
<dbReference type="InterPro" id="IPR044925">
    <property type="entry name" value="His-Me_finger_sf"/>
</dbReference>
<dbReference type="Proteomes" id="UP000050902">
    <property type="component" value="Unassembled WGS sequence"/>
</dbReference>
<dbReference type="Pfam" id="PF13392">
    <property type="entry name" value="HNH_3"/>
    <property type="match status" value="1"/>
</dbReference>
<evidence type="ECO:0000256" key="2">
    <source>
        <dbReference type="ARBA" id="ARBA00023125"/>
    </source>
</evidence>
<proteinExistence type="predicted"/>
<reference evidence="6 7" key="1">
    <citation type="submission" date="2015-05" db="EMBL/GenBank/DDBJ databases">
        <title>Genome sequencing and analysis of members of genus Stenotrophomonas.</title>
        <authorList>
            <person name="Patil P.P."/>
            <person name="Midha S."/>
            <person name="Patil P.B."/>
        </authorList>
    </citation>
    <scope>NUCLEOTIDE SEQUENCE [LARGE SCALE GENOMIC DNA]</scope>
    <source>
        <strain evidence="6 7">DSM 12575</strain>
    </source>
</reference>
<keyword evidence="3" id="KW-0804">Transcription</keyword>
<organism evidence="6 7">
    <name type="scientific">Stenotrophomonas nitritireducens</name>
    <dbReference type="NCBI Taxonomy" id="83617"/>
    <lineage>
        <taxon>Bacteria</taxon>
        <taxon>Pseudomonadati</taxon>
        <taxon>Pseudomonadota</taxon>
        <taxon>Gammaproteobacteria</taxon>
        <taxon>Lysobacterales</taxon>
        <taxon>Lysobacteraceae</taxon>
        <taxon>Stenotrophomonas</taxon>
    </lineage>
</organism>
<dbReference type="Gene3D" id="3.30.730.10">
    <property type="entry name" value="AP2/ERF domain"/>
    <property type="match status" value="1"/>
</dbReference>
<keyword evidence="1" id="KW-0805">Transcription regulation</keyword>
<protein>
    <recommendedName>
        <fullName evidence="5">AP2/ERF domain-containing protein</fullName>
    </recommendedName>
</protein>
<feature type="compositionally biased region" description="Polar residues" evidence="4">
    <location>
        <begin position="85"/>
        <end position="107"/>
    </location>
</feature>
<dbReference type="EMBL" id="LDJG01000036">
    <property type="protein sequence ID" value="KRG54097.1"/>
    <property type="molecule type" value="Genomic_DNA"/>
</dbReference>
<feature type="domain" description="AP2/ERF" evidence="5">
    <location>
        <begin position="112"/>
        <end position="166"/>
    </location>
</feature>
<keyword evidence="2" id="KW-0238">DNA-binding</keyword>
<comment type="caution">
    <text evidence="6">The sequence shown here is derived from an EMBL/GenBank/DDBJ whole genome shotgun (WGS) entry which is preliminary data.</text>
</comment>
<dbReference type="InterPro" id="IPR016177">
    <property type="entry name" value="DNA-bd_dom_sf"/>
</dbReference>
<evidence type="ECO:0000313" key="7">
    <source>
        <dbReference type="Proteomes" id="UP000050902"/>
    </source>
</evidence>
<dbReference type="SUPFAM" id="SSF54171">
    <property type="entry name" value="DNA-binding domain"/>
    <property type="match status" value="1"/>
</dbReference>
<dbReference type="InterPro" id="IPR036955">
    <property type="entry name" value="AP2/ERF_dom_sf"/>
</dbReference>
<keyword evidence="7" id="KW-1185">Reference proteome</keyword>
<dbReference type="SUPFAM" id="SSF54060">
    <property type="entry name" value="His-Me finger endonucleases"/>
    <property type="match status" value="1"/>
</dbReference>
<evidence type="ECO:0000256" key="3">
    <source>
        <dbReference type="ARBA" id="ARBA00023163"/>
    </source>
</evidence>
<dbReference type="PROSITE" id="PS51032">
    <property type="entry name" value="AP2_ERF"/>
    <property type="match status" value="1"/>
</dbReference>
<dbReference type="Gene3D" id="3.90.75.20">
    <property type="match status" value="1"/>
</dbReference>
<accession>A0ABR5NFP9</accession>
<feature type="region of interest" description="Disordered" evidence="4">
    <location>
        <begin position="80"/>
        <end position="107"/>
    </location>
</feature>
<sequence>MKPTHAEVAGLLSYCPESGVLRWRTSSGNQVREGADAGTLHPDGYRIVRIARRGYPAHRLAWLLVTGEWPLQQVDHRNGVRSDNRLSNLRQASPGENNQNLHGPLSSNRTSRFLGVCWKRREERWRAQIQVNGVRRDLGLFATEEEAHRAYSAAKAELHPFHHVAA</sequence>
<evidence type="ECO:0000256" key="4">
    <source>
        <dbReference type="SAM" id="MobiDB-lite"/>
    </source>
</evidence>